<dbReference type="AlphaFoldDB" id="A0AAW4L1I5"/>
<keyword evidence="3" id="KW-1185">Reference proteome</keyword>
<keyword evidence="1" id="KW-0812">Transmembrane</keyword>
<dbReference type="PANTHER" id="PTHR35792:SF2">
    <property type="entry name" value="GENERAL STRESS PROTEIN"/>
    <property type="match status" value="1"/>
</dbReference>
<dbReference type="InterPro" id="IPR052928">
    <property type="entry name" value="Desiccation-related_membrane"/>
</dbReference>
<evidence type="ECO:0000313" key="2">
    <source>
        <dbReference type="EMBL" id="MBT0662828.1"/>
    </source>
</evidence>
<dbReference type="Proteomes" id="UP000811899">
    <property type="component" value="Unassembled WGS sequence"/>
</dbReference>
<comment type="caution">
    <text evidence="2">The sequence shown here is derived from an EMBL/GenBank/DDBJ whole genome shotgun (WGS) entry which is preliminary data.</text>
</comment>
<dbReference type="RefSeq" id="WP_214169623.1">
    <property type="nucleotide sequence ID" value="NZ_JAHCVJ010000001.1"/>
</dbReference>
<dbReference type="EMBL" id="JAHCVJ010000001">
    <property type="protein sequence ID" value="MBT0662828.1"/>
    <property type="molecule type" value="Genomic_DNA"/>
</dbReference>
<name>A0AAW4L1I5_9BACT</name>
<evidence type="ECO:0000256" key="1">
    <source>
        <dbReference type="SAM" id="Phobius"/>
    </source>
</evidence>
<dbReference type="InterPro" id="IPR024623">
    <property type="entry name" value="YtxH"/>
</dbReference>
<accession>A0AAW4L1I5</accession>
<feature type="transmembrane region" description="Helical" evidence="1">
    <location>
        <begin position="12"/>
        <end position="30"/>
    </location>
</feature>
<protein>
    <submittedName>
        <fullName evidence="2">YtxH domain-containing protein</fullName>
    </submittedName>
</protein>
<dbReference type="Pfam" id="PF12732">
    <property type="entry name" value="YtxH"/>
    <property type="match status" value="1"/>
</dbReference>
<evidence type="ECO:0000313" key="3">
    <source>
        <dbReference type="Proteomes" id="UP000811899"/>
    </source>
</evidence>
<reference evidence="2 3" key="1">
    <citation type="submission" date="2021-05" db="EMBL/GenBank/DDBJ databases">
        <title>The draft genome of Geobacter pelophilus DSM 12255.</title>
        <authorList>
            <person name="Xu Z."/>
            <person name="Masuda Y."/>
            <person name="Itoh H."/>
            <person name="Senoo K."/>
        </authorList>
    </citation>
    <scope>NUCLEOTIDE SEQUENCE [LARGE SCALE GENOMIC DNA]</scope>
    <source>
        <strain evidence="2 3">DSM 12255</strain>
    </source>
</reference>
<keyword evidence="1" id="KW-1133">Transmembrane helix</keyword>
<proteinExistence type="predicted"/>
<dbReference type="PANTHER" id="PTHR35792">
    <property type="entry name" value="GENERAL STRESS PROTEIN"/>
    <property type="match status" value="1"/>
</dbReference>
<keyword evidence="1" id="KW-0472">Membrane</keyword>
<sequence>MQDRDKTVMVGALMLVAGGIMGAGVALLFAPQSGKKTRQDIARYSRKAKRRAEDIVDDFSESVSELTEAVSEKASEILDKGKDVAADAKRELLRAIEEGQHKLEKQKSRLSKIIG</sequence>
<organism evidence="2 3">
    <name type="scientific">Geoanaerobacter pelophilus</name>
    <dbReference type="NCBI Taxonomy" id="60036"/>
    <lineage>
        <taxon>Bacteria</taxon>
        <taxon>Pseudomonadati</taxon>
        <taxon>Thermodesulfobacteriota</taxon>
        <taxon>Desulfuromonadia</taxon>
        <taxon>Geobacterales</taxon>
        <taxon>Geobacteraceae</taxon>
        <taxon>Geoanaerobacter</taxon>
    </lineage>
</organism>
<gene>
    <name evidence="2" type="ORF">KI809_00815</name>
</gene>